<feature type="transmembrane region" description="Helical" evidence="2">
    <location>
        <begin position="1919"/>
        <end position="1938"/>
    </location>
</feature>
<name>A0A813GKG4_POLGL</name>
<keyword evidence="4" id="KW-1185">Reference proteome</keyword>
<feature type="compositionally biased region" description="Low complexity" evidence="1">
    <location>
        <begin position="137"/>
        <end position="147"/>
    </location>
</feature>
<feature type="region of interest" description="Disordered" evidence="1">
    <location>
        <begin position="283"/>
        <end position="325"/>
    </location>
</feature>
<feature type="region of interest" description="Disordered" evidence="1">
    <location>
        <begin position="123"/>
        <end position="147"/>
    </location>
</feature>
<gene>
    <name evidence="3" type="ORF">PGLA1383_LOCUS41727</name>
</gene>
<evidence type="ECO:0000256" key="1">
    <source>
        <dbReference type="SAM" id="MobiDB-lite"/>
    </source>
</evidence>
<feature type="region of interest" description="Disordered" evidence="1">
    <location>
        <begin position="1342"/>
        <end position="1363"/>
    </location>
</feature>
<evidence type="ECO:0000313" key="3">
    <source>
        <dbReference type="EMBL" id="CAE8624621.1"/>
    </source>
</evidence>
<accession>A0A813GKG4</accession>
<comment type="caution">
    <text evidence="3">The sequence shown here is derived from an EMBL/GenBank/DDBJ whole genome shotgun (WGS) entry which is preliminary data.</text>
</comment>
<evidence type="ECO:0000313" key="4">
    <source>
        <dbReference type="Proteomes" id="UP000654075"/>
    </source>
</evidence>
<keyword evidence="2" id="KW-0472">Membrane</keyword>
<feature type="region of interest" description="Disordered" evidence="1">
    <location>
        <begin position="1541"/>
        <end position="1569"/>
    </location>
</feature>
<feature type="compositionally biased region" description="Low complexity" evidence="1">
    <location>
        <begin position="297"/>
        <end position="323"/>
    </location>
</feature>
<proteinExistence type="predicted"/>
<keyword evidence="2" id="KW-1133">Transmembrane helix</keyword>
<reference evidence="3" key="1">
    <citation type="submission" date="2021-02" db="EMBL/GenBank/DDBJ databases">
        <authorList>
            <person name="Dougan E. K."/>
            <person name="Rhodes N."/>
            <person name="Thang M."/>
            <person name="Chan C."/>
        </authorList>
    </citation>
    <scope>NUCLEOTIDE SEQUENCE</scope>
</reference>
<dbReference type="Proteomes" id="UP000654075">
    <property type="component" value="Unassembled WGS sequence"/>
</dbReference>
<feature type="region of interest" description="Disordered" evidence="1">
    <location>
        <begin position="205"/>
        <end position="224"/>
    </location>
</feature>
<dbReference type="EMBL" id="CAJNNV010028441">
    <property type="protein sequence ID" value="CAE8624621.1"/>
    <property type="molecule type" value="Genomic_DNA"/>
</dbReference>
<protein>
    <submittedName>
        <fullName evidence="3">Uncharacterized protein</fullName>
    </submittedName>
</protein>
<feature type="compositionally biased region" description="Low complexity" evidence="1">
    <location>
        <begin position="1558"/>
        <end position="1569"/>
    </location>
</feature>
<sequence length="2234" mass="246215">MAAAAADRPRKLLVAGDALGNVAKLFGSVETQASKVGGFDALLCAGAFLAEDGGAGSELAAYVKGSSRVPVPCYFVDSSPALLQAAPGGRQMCENLHFLGGYGLRDICGLRVGSPFVAMASRGRSRSPISGQTPIDAEPAVAPADGAATPPIRFADDEDRELFYQNVGRVVVPQQTDNVNVASSQIAPTQDPVPQSDTQEIITGSGFHYSMPSSTSLPSPEDLRQAEEDWHNHAEIRAEFYRNWNPPQHAEEIVQTDIKTGADPSPAQVAWLRDIANKTLPVPVDWSSNPGEVPGNPSSSTAGATGSPAAAQGATGPDVAVGPDAPPAQCATGLYGVGPDAPPREAVGRFSCIWTMEEDVAAAYERFVMNSTNLDCVGISEPKSLLFWCVDIWLAIAGRRIEARISQTAKNVMKEIIRGIPSEVARLDLANAWRTNVHDAVSISRHELPLRDTADDMMTSALKDAGIEEALWFFPRWEAQNVDSDTDLFLFATDTKTPIEPLRKKSRKDRKRFNKPVLSLMAGESFVNVVAPIEFEDSPANNQGSSSGSYLGGSWSTGNLSSEGEGSQSYYVHVKLKGGPAPDVQKGFVKARIEEVDGQKAVMGKQVNGETVDKSCPSARWLLTNIIGFHWPVDRICFKMATQCSIAEITALTTPLMKQLESMTQIEKETSDPGNSLGELLSFYLARRKLVNAAMAINLPYATASKDGGASTWSTGGVGSSKPLVGRTGSSEEDYKHVCPNCLTPRSLIQAVCLMCSSKDKAVPRTVEDFVITVGANSWKMDVSSGSPGWIFISSAPADEQVDINSSYQIPLGGLGRQPVSCSSSNMADGAMSYCDLDRERGRQRRMAEYTGDEEGVVFQEEKIDEQEAFGFHPVLVEAHGAGDLAGLLLGAHMSQDYEDGMPRTAGNDLLKHANIEDMLKMFWDVKGSTSIGGRVLAAAKTDIESSKAVATRANEIDASLGFDSKGTFLRFSKRFAWEPHVRRSIESGDLNPLGTASLLSHEEILSSIRSYVVACKCMSLNSFSGKLFQEVPALLGTASNQSQFEQPSPLGVIHYLLHSNKCQMRLSDAEWVLMPGPLDEDAASVSWQKYIGKDWGDYAEIESITRGLGDAEGRGQMSWQNNFDQRQIEEEILSGKRLTALPNSPLVGIYRKDPASWHFERKIAYWDLPGLFHRHGSSHTAKQLFDYWNNLVVLKKTRGRSRKTEAYVQTRTDKWLENKKFCNEFLQAHGYDAPTTHSERSMLNKHIGMFLASTHFLARNPSFVMQLPPVPGHDGKDQLRWRAQFDERLTVPIEAFPFEVRKYFKNSLGRWAQVEQFYRCNTKLYWLENVEDAATVDEGATGPGIVPRAATQQDGGSKFEAKRPPFMMKENTKYHCEAKKRSADGKKQFWNEAECGLILLASSQWEMKVKSPEDRLDLPLLQWRVVRKPGRMEYFTRFEPNEPCRDVPPTLADAPENRRVRFSGIASNTIWEILYTDLDLGTIVELDRLAAMSVTGRRVNDLHAFPANPVTSMTPSGAFTGAQGPEIGLVAGRGSKDISTTFGVAPPDNVPGDLKTRPPTTMTETTSSPSAIPVAYEANVALLHSDARRILDQYSIPYSLQAKLAVAGYVTVDDLSCRWNTPELARSNGEADLDFSPTQQGWDQRSVGHTCMRLFQAVRQAQAVQTAAADAPSSSGQRDGVVLQAGKRASLEENYKKVTGSRPPLQEQGSDAFLSAQFKLCEKGEIGFFHTKQTVSAMPDPLEMAATVKGLKPVNGFLYQEDQEERKSPYSKEQWESVLTVFQTNLLMCVWAFPNNRLFDLEKSDMDSFYKFLLGDEIAKRSPAPELKVLMHAERAAWRKVALHTHEGLSLKTSLDKVRSNSLFWTREVYEKVESGPKGKGKDKGKAKAAWLAKNGKQEWYPNYEAVKEEGKGRLAALMLRLLYYMFPGLDWAFVYVDDFAFLLRRRWANKLAWALLATMAALGCPLVMVALLRDITDGKRFSYDEIAEGLGRLQWATNAFPLVKPFLQPFWAWKTAVVTASFPSRLLRMIAKVILLLINSVITSASPFCPTSSTHGATDAGADDTTATIGGWFSDLQNPRQVDVSWFFVQLTKDNAPWAFGKSSPQRRIAALEMFGALLLFRHLAQEDKIGGHSVYIPLLTDNQGNALSILNHRTKKWPCSPILMELVLQAHVFHTPIAIRHVKRDFNIWADALTNSDFWGFCPAKEIVLDISDDSWLLLPKLMLLGKHQGA</sequence>
<keyword evidence="2" id="KW-0812">Transmembrane</keyword>
<organism evidence="3 4">
    <name type="scientific">Polarella glacialis</name>
    <name type="common">Dinoflagellate</name>
    <dbReference type="NCBI Taxonomy" id="89957"/>
    <lineage>
        <taxon>Eukaryota</taxon>
        <taxon>Sar</taxon>
        <taxon>Alveolata</taxon>
        <taxon>Dinophyceae</taxon>
        <taxon>Suessiales</taxon>
        <taxon>Suessiaceae</taxon>
        <taxon>Polarella</taxon>
    </lineage>
</organism>
<feature type="transmembrane region" description="Helical" evidence="2">
    <location>
        <begin position="1953"/>
        <end position="1974"/>
    </location>
</feature>
<evidence type="ECO:0000256" key="2">
    <source>
        <dbReference type="SAM" id="Phobius"/>
    </source>
</evidence>